<protein>
    <recommendedName>
        <fullName evidence="2">RING-type E3 ubiquitin transferase</fullName>
        <ecNumber evidence="2">2.3.2.27</ecNumber>
    </recommendedName>
</protein>
<dbReference type="Gene3D" id="3.30.40.10">
    <property type="entry name" value="Zinc/RING finger domain, C3HC4 (zinc finger)"/>
    <property type="match status" value="1"/>
</dbReference>
<keyword evidence="8" id="KW-0804">Transcription</keyword>
<feature type="region of interest" description="Disordered" evidence="10">
    <location>
        <begin position="220"/>
        <end position="240"/>
    </location>
</feature>
<evidence type="ECO:0000256" key="3">
    <source>
        <dbReference type="ARBA" id="ARBA00022679"/>
    </source>
</evidence>
<feature type="region of interest" description="Disordered" evidence="10">
    <location>
        <begin position="1"/>
        <end position="44"/>
    </location>
</feature>
<evidence type="ECO:0000256" key="5">
    <source>
        <dbReference type="ARBA" id="ARBA00022771"/>
    </source>
</evidence>
<accession>A0A3M6UAA2</accession>
<evidence type="ECO:0000313" key="12">
    <source>
        <dbReference type="EMBL" id="RMX50516.1"/>
    </source>
</evidence>
<dbReference type="GO" id="GO:0061630">
    <property type="term" value="F:ubiquitin protein ligase activity"/>
    <property type="evidence" value="ECO:0007669"/>
    <property type="project" value="UniProtKB-EC"/>
</dbReference>
<keyword evidence="5 9" id="KW-0863">Zinc-finger</keyword>
<feature type="region of interest" description="Disordered" evidence="10">
    <location>
        <begin position="303"/>
        <end position="482"/>
    </location>
</feature>
<feature type="compositionally biased region" description="Basic and acidic residues" evidence="10">
    <location>
        <begin position="1"/>
        <end position="17"/>
    </location>
</feature>
<feature type="compositionally biased region" description="Basic residues" evidence="10">
    <location>
        <begin position="663"/>
        <end position="673"/>
    </location>
</feature>
<feature type="compositionally biased region" description="Polar residues" evidence="10">
    <location>
        <begin position="19"/>
        <end position="28"/>
    </location>
</feature>
<comment type="caution">
    <text evidence="12">The sequence shown here is derived from an EMBL/GenBank/DDBJ whole genome shotgun (WGS) entry which is preliminary data.</text>
</comment>
<evidence type="ECO:0000256" key="2">
    <source>
        <dbReference type="ARBA" id="ARBA00012483"/>
    </source>
</evidence>
<dbReference type="InterPro" id="IPR018957">
    <property type="entry name" value="Znf_C3HC4_RING-type"/>
</dbReference>
<feature type="compositionally biased region" description="Low complexity" evidence="10">
    <location>
        <begin position="538"/>
        <end position="553"/>
    </location>
</feature>
<dbReference type="Pfam" id="PF00097">
    <property type="entry name" value="zf-C3HC4"/>
    <property type="match status" value="1"/>
</dbReference>
<feature type="compositionally biased region" description="Polar residues" evidence="10">
    <location>
        <begin position="350"/>
        <end position="369"/>
    </location>
</feature>
<keyword evidence="7" id="KW-0805">Transcription regulation</keyword>
<dbReference type="OrthoDB" id="21204at2759"/>
<feature type="compositionally biased region" description="Basic and acidic residues" evidence="10">
    <location>
        <begin position="750"/>
        <end position="765"/>
    </location>
</feature>
<keyword evidence="6" id="KW-0862">Zinc</keyword>
<evidence type="ECO:0000259" key="11">
    <source>
        <dbReference type="PROSITE" id="PS50089"/>
    </source>
</evidence>
<dbReference type="SUPFAM" id="SSF57850">
    <property type="entry name" value="RING/U-box"/>
    <property type="match status" value="1"/>
</dbReference>
<evidence type="ECO:0000256" key="4">
    <source>
        <dbReference type="ARBA" id="ARBA00022723"/>
    </source>
</evidence>
<sequence length="794" mass="90527">MEDRKDSPPEEDAKLDTNEMCSGKSSIPQIEKDDNTSSGLQSTQSELYTENVSCDLVELSSDDEVQIFDVKRKSCEKNLQADDQCSSGRTSPKDATCSVCLSEYDNKSFLDKCFRILLTNAFCYFCILQWSEIVRTCPLCKSSFTSIIHSVKSIDNYQQHFLSKPDSHVPTNRQQFQSDGRRFRYRTTLTEGHRQQQQQQMQSQQHHWNETGIWGQPGRRQQAHVAAQRDRKTVGPPEFFRSNPACTHRLIPWLTRDLRALLNDVESHLQPFLFDKTDHFIHEFIGFARSPFDMTAYDERAQYSWPSESEQEPRDTPTVFHSQTSGWHTPVPGPSGETLWQTDWNRDSPARQTVNNRWSPSSSPGTSGLNGRAGLERTVIISSSNSSVSPQTTLVDIEPTTNYQASNASSDSIGRSNRKRSSKETVGEKTQVETENKHQYHHYHRNSHKHKHKRKESKRSSEKRDRGKLCGDTNHVDNGLGPSCSTNLSIVSSEFCSSPQEFIVISSDTSTSPVSSTVRPGPSCNDATQFQRRKEGSGSRSKSGLRLLSKGRGVFQEDKRSRSHSVNAKTRSRDHSLSVEERAIEEHRRWRSNSRERRLRDDSQRLSPSRKSGKHSQEKIGKSSLSPSQTHCKRKTRGEKIDSRRTKEYGRSRSRSGSYSRNSRSRHSRSQKSRTRDSRSRRSRSRSRGSQSHKSRSSRNSHSRSRDSRNLRSNSQSRYFSRACTPLSSRTHHSVSPSCSSSISTANSESKVRESVSHSNDAIKREIEDLESRIVADKKRLLRLLMKKEQAETA</sequence>
<dbReference type="GO" id="GO:0006513">
    <property type="term" value="P:protein monoubiquitination"/>
    <property type="evidence" value="ECO:0007669"/>
    <property type="project" value="TreeGrafter"/>
</dbReference>
<keyword evidence="4" id="KW-0479">Metal-binding</keyword>
<feature type="compositionally biased region" description="Basic and acidic residues" evidence="10">
    <location>
        <begin position="638"/>
        <end position="651"/>
    </location>
</feature>
<dbReference type="InterPro" id="IPR013083">
    <property type="entry name" value="Znf_RING/FYVE/PHD"/>
</dbReference>
<feature type="compositionally biased region" description="Basic and acidic residues" evidence="10">
    <location>
        <begin position="571"/>
        <end position="604"/>
    </location>
</feature>
<feature type="region of interest" description="Disordered" evidence="10">
    <location>
        <begin position="507"/>
        <end position="765"/>
    </location>
</feature>
<name>A0A3M6UAA2_POCDA</name>
<evidence type="ECO:0000256" key="8">
    <source>
        <dbReference type="ARBA" id="ARBA00023163"/>
    </source>
</evidence>
<gene>
    <name evidence="12" type="ORF">pdam_00024408</name>
</gene>
<feature type="compositionally biased region" description="Basic and acidic residues" evidence="10">
    <location>
        <begin position="458"/>
        <end position="469"/>
    </location>
</feature>
<dbReference type="EC" id="2.3.2.27" evidence="2"/>
<dbReference type="GO" id="GO:0008270">
    <property type="term" value="F:zinc ion binding"/>
    <property type="evidence" value="ECO:0007669"/>
    <property type="project" value="UniProtKB-KW"/>
</dbReference>
<evidence type="ECO:0000256" key="9">
    <source>
        <dbReference type="PROSITE-ProRule" id="PRU00175"/>
    </source>
</evidence>
<dbReference type="STRING" id="46731.A0A3M6UAA2"/>
<evidence type="ECO:0000313" key="13">
    <source>
        <dbReference type="Proteomes" id="UP000275408"/>
    </source>
</evidence>
<organism evidence="12 13">
    <name type="scientific">Pocillopora damicornis</name>
    <name type="common">Cauliflower coral</name>
    <name type="synonym">Millepora damicornis</name>
    <dbReference type="NCBI Taxonomy" id="46731"/>
    <lineage>
        <taxon>Eukaryota</taxon>
        <taxon>Metazoa</taxon>
        <taxon>Cnidaria</taxon>
        <taxon>Anthozoa</taxon>
        <taxon>Hexacorallia</taxon>
        <taxon>Scleractinia</taxon>
        <taxon>Astrocoeniina</taxon>
        <taxon>Pocilloporidae</taxon>
        <taxon>Pocillopora</taxon>
    </lineage>
</organism>
<feature type="compositionally biased region" description="Basic and acidic residues" evidence="10">
    <location>
        <begin position="422"/>
        <end position="438"/>
    </location>
</feature>
<feature type="compositionally biased region" description="Low complexity" evidence="10">
    <location>
        <begin position="379"/>
        <end position="389"/>
    </location>
</feature>
<reference evidence="12 13" key="1">
    <citation type="journal article" date="2018" name="Sci. Rep.">
        <title>Comparative analysis of the Pocillopora damicornis genome highlights role of immune system in coral evolution.</title>
        <authorList>
            <person name="Cunning R."/>
            <person name="Bay R.A."/>
            <person name="Gillette P."/>
            <person name="Baker A.C."/>
            <person name="Traylor-Knowles N."/>
        </authorList>
    </citation>
    <scope>NUCLEOTIDE SEQUENCE [LARGE SCALE GENOMIC DNA]</scope>
    <source>
        <strain evidence="12">RSMAS</strain>
        <tissue evidence="12">Whole animal</tissue>
    </source>
</reference>
<dbReference type="Proteomes" id="UP000275408">
    <property type="component" value="Unassembled WGS sequence"/>
</dbReference>
<feature type="compositionally biased region" description="Polar residues" evidence="10">
    <location>
        <begin position="390"/>
        <end position="415"/>
    </location>
</feature>
<feature type="domain" description="RING-type" evidence="11">
    <location>
        <begin position="97"/>
        <end position="141"/>
    </location>
</feature>
<evidence type="ECO:0000256" key="1">
    <source>
        <dbReference type="ARBA" id="ARBA00000900"/>
    </source>
</evidence>
<evidence type="ECO:0000256" key="7">
    <source>
        <dbReference type="ARBA" id="ARBA00023015"/>
    </source>
</evidence>
<dbReference type="PANTHER" id="PTHR46077:SF1">
    <property type="entry name" value="TOP1 BINDING ARGININE_SERINE RICH PROTEIN, E3 UBIQUITIN LIGASE"/>
    <property type="match status" value="1"/>
</dbReference>
<keyword evidence="13" id="KW-1185">Reference proteome</keyword>
<feature type="compositionally biased region" description="Low complexity" evidence="10">
    <location>
        <begin position="734"/>
        <end position="749"/>
    </location>
</feature>
<dbReference type="EMBL" id="RCHS01001942">
    <property type="protein sequence ID" value="RMX50516.1"/>
    <property type="molecule type" value="Genomic_DNA"/>
</dbReference>
<dbReference type="PROSITE" id="PS50089">
    <property type="entry name" value="ZF_RING_2"/>
    <property type="match status" value="1"/>
</dbReference>
<feature type="compositionally biased region" description="Basic residues" evidence="10">
    <location>
        <begin position="681"/>
        <end position="703"/>
    </location>
</feature>
<dbReference type="InterPro" id="IPR001841">
    <property type="entry name" value="Znf_RING"/>
</dbReference>
<evidence type="ECO:0000256" key="10">
    <source>
        <dbReference type="SAM" id="MobiDB-lite"/>
    </source>
</evidence>
<keyword evidence="3" id="KW-0808">Transferase</keyword>
<proteinExistence type="predicted"/>
<evidence type="ECO:0000256" key="6">
    <source>
        <dbReference type="ARBA" id="ARBA00022833"/>
    </source>
</evidence>
<dbReference type="GO" id="GO:0000209">
    <property type="term" value="P:protein polyubiquitination"/>
    <property type="evidence" value="ECO:0007669"/>
    <property type="project" value="TreeGrafter"/>
</dbReference>
<comment type="catalytic activity">
    <reaction evidence="1">
        <text>S-ubiquitinyl-[E2 ubiquitin-conjugating enzyme]-L-cysteine + [acceptor protein]-L-lysine = [E2 ubiquitin-conjugating enzyme]-L-cysteine + N(6)-ubiquitinyl-[acceptor protein]-L-lysine.</text>
        <dbReference type="EC" id="2.3.2.27"/>
    </reaction>
</comment>
<dbReference type="PANTHER" id="PTHR46077">
    <property type="entry name" value="E3 UBIQUITIN-PROTEIN LIGASE TOPORS"/>
    <property type="match status" value="1"/>
</dbReference>
<dbReference type="AlphaFoldDB" id="A0A3M6UAA2"/>
<feature type="compositionally biased region" description="Basic residues" evidence="10">
    <location>
        <begin position="439"/>
        <end position="457"/>
    </location>
</feature>
<feature type="compositionally biased region" description="Low complexity" evidence="10">
    <location>
        <begin position="507"/>
        <end position="523"/>
    </location>
</feature>